<sequence length="424" mass="45831">MRTEVVMPQMGESVAEGTLTQWLKQIGERVERDEPLFEITTDKVDAEIPSPTDGILVEIRVQPGQTVEINHVVAILDTDGKITAAPEAEEKPAPNGANGASAPQVAAPVSAPKVETSGNESIEELRRTKSTPLVRKIAAEHGIQDISSIAGSGLSGRVTKQDIMEYIEAGKHVGGTTAARPAGKPIQPHHTPVDIGGRDRIEPLSPQRLAIARHMIASRQTSAHAQTVHEVDFTNVWAAKKAMSAEFADRGVRLTFTAFLIKAAAEALAAFPMVNSSLDGDHVIYRGDINIGMAVDQGESLIVPVIRNVDEMSLLGVARAVTDLAERARTKRLKPDEVKGGTFTLTNPGIFGSEFGVPIINQPQTAIMATGAIKKRVVVDQKTDAIMVRPTSIWCMSFDHRVVDGATADRFMLRMREVIENWQV</sequence>
<feature type="region of interest" description="Disordered" evidence="7">
    <location>
        <begin position="89"/>
        <end position="127"/>
    </location>
</feature>
<dbReference type="PANTHER" id="PTHR43178">
    <property type="entry name" value="DIHYDROLIPOAMIDE ACETYLTRANSFERASE COMPONENT OF PYRUVATE DEHYDROGENASE COMPLEX"/>
    <property type="match status" value="1"/>
</dbReference>
<dbReference type="Proteomes" id="UP000321595">
    <property type="component" value="Chromosome"/>
</dbReference>
<evidence type="ECO:0000256" key="3">
    <source>
        <dbReference type="ARBA" id="ARBA00022679"/>
    </source>
</evidence>
<dbReference type="InterPro" id="IPR003016">
    <property type="entry name" value="2-oxoA_DH_lipoyl-BS"/>
</dbReference>
<dbReference type="InterPro" id="IPR000089">
    <property type="entry name" value="Biotin_lipoyl"/>
</dbReference>
<evidence type="ECO:0000256" key="5">
    <source>
        <dbReference type="ARBA" id="ARBA00023315"/>
    </source>
</evidence>
<gene>
    <name evidence="10" type="ORF">FRD01_16945</name>
</gene>
<feature type="domain" description="Lipoyl-binding" evidence="8">
    <location>
        <begin position="2"/>
        <end position="77"/>
    </location>
</feature>
<dbReference type="InterPro" id="IPR004167">
    <property type="entry name" value="PSBD"/>
</dbReference>
<comment type="cofactor">
    <cofactor evidence="1 6">
        <name>(R)-lipoate</name>
        <dbReference type="ChEBI" id="CHEBI:83088"/>
    </cofactor>
</comment>
<evidence type="ECO:0000256" key="6">
    <source>
        <dbReference type="RuleBase" id="RU003423"/>
    </source>
</evidence>
<dbReference type="Pfam" id="PF00198">
    <property type="entry name" value="2-oxoacid_dh"/>
    <property type="match status" value="1"/>
</dbReference>
<evidence type="ECO:0000256" key="7">
    <source>
        <dbReference type="SAM" id="MobiDB-lite"/>
    </source>
</evidence>
<dbReference type="SUPFAM" id="SSF52777">
    <property type="entry name" value="CoA-dependent acyltransferases"/>
    <property type="match status" value="1"/>
</dbReference>
<dbReference type="InterPro" id="IPR011053">
    <property type="entry name" value="Single_hybrid_motif"/>
</dbReference>
<dbReference type="SUPFAM" id="SSF47005">
    <property type="entry name" value="Peripheral subunit-binding domain of 2-oxo acid dehydrogenase complex"/>
    <property type="match status" value="1"/>
</dbReference>
<comment type="similarity">
    <text evidence="2 6">Belongs to the 2-oxoacid dehydrogenase family.</text>
</comment>
<dbReference type="AlphaFoldDB" id="A0A5B8XZ11"/>
<dbReference type="SUPFAM" id="SSF51230">
    <property type="entry name" value="Single hybrid motif"/>
    <property type="match status" value="1"/>
</dbReference>
<dbReference type="PROSITE" id="PS50968">
    <property type="entry name" value="BIOTINYL_LIPOYL"/>
    <property type="match status" value="1"/>
</dbReference>
<keyword evidence="5 6" id="KW-0012">Acyltransferase</keyword>
<dbReference type="InterPro" id="IPR023213">
    <property type="entry name" value="CAT-like_dom_sf"/>
</dbReference>
<evidence type="ECO:0000256" key="1">
    <source>
        <dbReference type="ARBA" id="ARBA00001938"/>
    </source>
</evidence>
<dbReference type="KEGG" id="bbae:FRD01_16945"/>
<keyword evidence="3 6" id="KW-0808">Transferase</keyword>
<feature type="domain" description="Peripheral subunit-binding (PSBD)" evidence="9">
    <location>
        <begin position="129"/>
        <end position="167"/>
    </location>
</feature>
<reference evidence="10 11" key="1">
    <citation type="submission" date="2019-08" db="EMBL/GenBank/DDBJ databases">
        <authorList>
            <person name="Liang Q."/>
        </authorList>
    </citation>
    <scope>NUCLEOTIDE SEQUENCE [LARGE SCALE GENOMIC DNA]</scope>
    <source>
        <strain evidence="10 11">V1718</strain>
    </source>
</reference>
<dbReference type="PROSITE" id="PS00189">
    <property type="entry name" value="LIPOYL"/>
    <property type="match status" value="1"/>
</dbReference>
<keyword evidence="11" id="KW-1185">Reference proteome</keyword>
<protein>
    <recommendedName>
        <fullName evidence="6">Dihydrolipoamide acetyltransferase component of pyruvate dehydrogenase complex</fullName>
        <ecNumber evidence="6">2.3.1.-</ecNumber>
    </recommendedName>
</protein>
<dbReference type="CDD" id="cd06849">
    <property type="entry name" value="lipoyl_domain"/>
    <property type="match status" value="1"/>
</dbReference>
<dbReference type="Gene3D" id="4.10.320.10">
    <property type="entry name" value="E3-binding domain"/>
    <property type="match status" value="1"/>
</dbReference>
<dbReference type="PANTHER" id="PTHR43178:SF5">
    <property type="entry name" value="LIPOAMIDE ACYLTRANSFERASE COMPONENT OF BRANCHED-CHAIN ALPHA-KETO ACID DEHYDROGENASE COMPLEX, MITOCHONDRIAL"/>
    <property type="match status" value="1"/>
</dbReference>
<feature type="compositionally biased region" description="Low complexity" evidence="7">
    <location>
        <begin position="93"/>
        <end position="112"/>
    </location>
</feature>
<dbReference type="InterPro" id="IPR001078">
    <property type="entry name" value="2-oxoacid_DH_actylTfrase"/>
</dbReference>
<evidence type="ECO:0000313" key="11">
    <source>
        <dbReference type="Proteomes" id="UP000321595"/>
    </source>
</evidence>
<dbReference type="GO" id="GO:0016407">
    <property type="term" value="F:acetyltransferase activity"/>
    <property type="evidence" value="ECO:0007669"/>
    <property type="project" value="TreeGrafter"/>
</dbReference>
<dbReference type="OrthoDB" id="9805770at2"/>
<dbReference type="GO" id="GO:0005737">
    <property type="term" value="C:cytoplasm"/>
    <property type="evidence" value="ECO:0007669"/>
    <property type="project" value="TreeGrafter"/>
</dbReference>
<feature type="region of interest" description="Disordered" evidence="7">
    <location>
        <begin position="175"/>
        <end position="200"/>
    </location>
</feature>
<dbReference type="Pfam" id="PF02817">
    <property type="entry name" value="E3_binding"/>
    <property type="match status" value="1"/>
</dbReference>
<dbReference type="PROSITE" id="PS51826">
    <property type="entry name" value="PSBD"/>
    <property type="match status" value="1"/>
</dbReference>
<evidence type="ECO:0000313" key="10">
    <source>
        <dbReference type="EMBL" id="QED28896.1"/>
    </source>
</evidence>
<proteinExistence type="inferred from homology"/>
<evidence type="ECO:0000259" key="8">
    <source>
        <dbReference type="PROSITE" id="PS50968"/>
    </source>
</evidence>
<dbReference type="Gene3D" id="2.40.50.100">
    <property type="match status" value="1"/>
</dbReference>
<dbReference type="InterPro" id="IPR050743">
    <property type="entry name" value="2-oxoacid_DH_E2_comp"/>
</dbReference>
<dbReference type="GO" id="GO:0031405">
    <property type="term" value="F:lipoic acid binding"/>
    <property type="evidence" value="ECO:0007669"/>
    <property type="project" value="TreeGrafter"/>
</dbReference>
<evidence type="ECO:0000256" key="2">
    <source>
        <dbReference type="ARBA" id="ARBA00007317"/>
    </source>
</evidence>
<accession>A0A5B8XZ11</accession>
<evidence type="ECO:0000256" key="4">
    <source>
        <dbReference type="ARBA" id="ARBA00022823"/>
    </source>
</evidence>
<dbReference type="RefSeq" id="WP_146961726.1">
    <property type="nucleotide sequence ID" value="NZ_CP042467.1"/>
</dbReference>
<dbReference type="InterPro" id="IPR036625">
    <property type="entry name" value="E3-bd_dom_sf"/>
</dbReference>
<dbReference type="Pfam" id="PF00364">
    <property type="entry name" value="Biotin_lipoyl"/>
    <property type="match status" value="1"/>
</dbReference>
<keyword evidence="4 6" id="KW-0450">Lipoyl</keyword>
<evidence type="ECO:0000259" key="9">
    <source>
        <dbReference type="PROSITE" id="PS51826"/>
    </source>
</evidence>
<dbReference type="EC" id="2.3.1.-" evidence="6"/>
<dbReference type="FunFam" id="3.30.559.10:FF:000007">
    <property type="entry name" value="Dihydrolipoamide acetyltransferase component of pyruvate dehydrogenase complex"/>
    <property type="match status" value="1"/>
</dbReference>
<dbReference type="EMBL" id="CP042467">
    <property type="protein sequence ID" value="QED28896.1"/>
    <property type="molecule type" value="Genomic_DNA"/>
</dbReference>
<organism evidence="10 11">
    <name type="scientific">Microvenator marinus</name>
    <dbReference type="NCBI Taxonomy" id="2600177"/>
    <lineage>
        <taxon>Bacteria</taxon>
        <taxon>Deltaproteobacteria</taxon>
        <taxon>Bradymonadales</taxon>
        <taxon>Microvenatoraceae</taxon>
        <taxon>Microvenator</taxon>
    </lineage>
</organism>
<name>A0A5B8XZ11_9DELT</name>
<dbReference type="Gene3D" id="3.30.559.10">
    <property type="entry name" value="Chloramphenicol acetyltransferase-like domain"/>
    <property type="match status" value="1"/>
</dbReference>